<comment type="caution">
    <text evidence="2">The sequence shown here is derived from an EMBL/GenBank/DDBJ whole genome shotgun (WGS) entry which is preliminary data.</text>
</comment>
<evidence type="ECO:0000256" key="1">
    <source>
        <dbReference type="SAM" id="MobiDB-lite"/>
    </source>
</evidence>
<feature type="compositionally biased region" description="Gly residues" evidence="1">
    <location>
        <begin position="55"/>
        <end position="68"/>
    </location>
</feature>
<feature type="region of interest" description="Disordered" evidence="1">
    <location>
        <begin position="1"/>
        <end position="100"/>
    </location>
</feature>
<dbReference type="AlphaFoldDB" id="A0A8X7SSJ3"/>
<dbReference type="EMBL" id="LWDE02002371">
    <property type="protein sequence ID" value="KAE8237829.1"/>
    <property type="molecule type" value="Genomic_DNA"/>
</dbReference>
<gene>
    <name evidence="2" type="ORF">A4X06_0g9092</name>
</gene>
<organism evidence="2 3">
    <name type="scientific">Tilletia controversa</name>
    <name type="common">dwarf bunt fungus</name>
    <dbReference type="NCBI Taxonomy" id="13291"/>
    <lineage>
        <taxon>Eukaryota</taxon>
        <taxon>Fungi</taxon>
        <taxon>Dikarya</taxon>
        <taxon>Basidiomycota</taxon>
        <taxon>Ustilaginomycotina</taxon>
        <taxon>Exobasidiomycetes</taxon>
        <taxon>Tilletiales</taxon>
        <taxon>Tilletiaceae</taxon>
        <taxon>Tilletia</taxon>
    </lineage>
</organism>
<name>A0A8X7SSJ3_9BASI</name>
<reference evidence="2" key="2">
    <citation type="journal article" date="2019" name="IMA Fungus">
        <title>Genome sequencing and comparison of five Tilletia species to identify candidate genes for the detection of regulated species infecting wheat.</title>
        <authorList>
            <person name="Nguyen H.D.T."/>
            <person name="Sultana T."/>
            <person name="Kesanakurti P."/>
            <person name="Hambleton S."/>
        </authorList>
    </citation>
    <scope>NUCLEOTIDE SEQUENCE</scope>
    <source>
        <strain evidence="2">DAOMC 236426</strain>
    </source>
</reference>
<feature type="compositionally biased region" description="Low complexity" evidence="1">
    <location>
        <begin position="36"/>
        <end position="47"/>
    </location>
</feature>
<proteinExistence type="predicted"/>
<protein>
    <submittedName>
        <fullName evidence="2">Uncharacterized protein</fullName>
    </submittedName>
</protein>
<accession>A0A8X7SSJ3</accession>
<keyword evidence="3" id="KW-1185">Reference proteome</keyword>
<sequence>MGATVTEGLGGKGSGAASPDGQLAGAGRNTSDVGVSSASKQAAAFAAETIVPPGSAGGGAGGGSGRGMGSRKTSLGSNKDGHGAPRSAPYSKAPTAADSG</sequence>
<evidence type="ECO:0000313" key="2">
    <source>
        <dbReference type="EMBL" id="KAE8237829.1"/>
    </source>
</evidence>
<dbReference type="Proteomes" id="UP000077684">
    <property type="component" value="Unassembled WGS sequence"/>
</dbReference>
<evidence type="ECO:0000313" key="3">
    <source>
        <dbReference type="Proteomes" id="UP000077684"/>
    </source>
</evidence>
<reference evidence="2" key="1">
    <citation type="submission" date="2016-04" db="EMBL/GenBank/DDBJ databases">
        <authorList>
            <person name="Nguyen H.D."/>
            <person name="Samba Siva P."/>
            <person name="Cullis J."/>
            <person name="Levesque C.A."/>
            <person name="Hambleton S."/>
        </authorList>
    </citation>
    <scope>NUCLEOTIDE SEQUENCE</scope>
    <source>
        <strain evidence="2">DAOMC 236426</strain>
    </source>
</reference>